<evidence type="ECO:0000256" key="4">
    <source>
        <dbReference type="ARBA" id="ARBA00022989"/>
    </source>
</evidence>
<feature type="transmembrane region" description="Helical" evidence="6">
    <location>
        <begin position="303"/>
        <end position="321"/>
    </location>
</feature>
<dbReference type="KEGG" id="dvv:114334364"/>
<evidence type="ECO:0000256" key="5">
    <source>
        <dbReference type="ARBA" id="ARBA00023136"/>
    </source>
</evidence>
<dbReference type="GO" id="GO:0015141">
    <property type="term" value="F:succinate transmembrane transporter activity"/>
    <property type="evidence" value="ECO:0007669"/>
    <property type="project" value="TreeGrafter"/>
</dbReference>
<evidence type="ECO:0000256" key="3">
    <source>
        <dbReference type="ARBA" id="ARBA00022692"/>
    </source>
</evidence>
<comment type="subcellular location">
    <subcellularLocation>
        <location evidence="1">Membrane</location>
        <topology evidence="1">Multi-pass membrane protein</topology>
    </subcellularLocation>
</comment>
<feature type="transmembrane region" description="Helical" evidence="6">
    <location>
        <begin position="12"/>
        <end position="32"/>
    </location>
</feature>
<evidence type="ECO:0000313" key="8">
    <source>
        <dbReference type="Proteomes" id="UP001652700"/>
    </source>
</evidence>
<dbReference type="Proteomes" id="UP001652700">
    <property type="component" value="Unplaced"/>
</dbReference>
<evidence type="ECO:0000256" key="6">
    <source>
        <dbReference type="SAM" id="Phobius"/>
    </source>
</evidence>
<reference evidence="7" key="2">
    <citation type="submission" date="2025-05" db="UniProtKB">
        <authorList>
            <consortium name="EnsemblMetazoa"/>
        </authorList>
    </citation>
    <scope>IDENTIFICATION</scope>
</reference>
<feature type="transmembrane region" description="Helical" evidence="6">
    <location>
        <begin position="513"/>
        <end position="537"/>
    </location>
</feature>
<keyword evidence="4 6" id="KW-1133">Transmembrane helix</keyword>
<evidence type="ECO:0000256" key="1">
    <source>
        <dbReference type="ARBA" id="ARBA00004141"/>
    </source>
</evidence>
<feature type="transmembrane region" description="Helical" evidence="6">
    <location>
        <begin position="242"/>
        <end position="263"/>
    </location>
</feature>
<keyword evidence="8" id="KW-1185">Reference proteome</keyword>
<dbReference type="GO" id="GO:0005886">
    <property type="term" value="C:plasma membrane"/>
    <property type="evidence" value="ECO:0007669"/>
    <property type="project" value="TreeGrafter"/>
</dbReference>
<keyword evidence="3 6" id="KW-0812">Transmembrane</keyword>
<dbReference type="InParanoid" id="A0A6P7FUS0"/>
<dbReference type="GeneID" id="114334364"/>
<organism evidence="9">
    <name type="scientific">Diabrotica virgifera virgifera</name>
    <name type="common">western corn rootworm</name>
    <dbReference type="NCBI Taxonomy" id="50390"/>
    <lineage>
        <taxon>Eukaryota</taxon>
        <taxon>Metazoa</taxon>
        <taxon>Ecdysozoa</taxon>
        <taxon>Arthropoda</taxon>
        <taxon>Hexapoda</taxon>
        <taxon>Insecta</taxon>
        <taxon>Pterygota</taxon>
        <taxon>Neoptera</taxon>
        <taxon>Endopterygota</taxon>
        <taxon>Coleoptera</taxon>
        <taxon>Polyphaga</taxon>
        <taxon>Cucujiformia</taxon>
        <taxon>Chrysomeloidea</taxon>
        <taxon>Chrysomelidae</taxon>
        <taxon>Galerucinae</taxon>
        <taxon>Diabroticina</taxon>
        <taxon>Diabroticites</taxon>
        <taxon>Diabrotica</taxon>
    </lineage>
</organism>
<evidence type="ECO:0000256" key="2">
    <source>
        <dbReference type="ARBA" id="ARBA00006772"/>
    </source>
</evidence>
<feature type="transmembrane region" description="Helical" evidence="6">
    <location>
        <begin position="473"/>
        <end position="492"/>
    </location>
</feature>
<comment type="similarity">
    <text evidence="2">Belongs to the SLC13A/DASS transporter (TC 2.A.47) family. NADC subfamily.</text>
</comment>
<feature type="transmembrane region" description="Helical" evidence="6">
    <location>
        <begin position="196"/>
        <end position="221"/>
    </location>
</feature>
<dbReference type="EnsemblMetazoa" id="XM_028284403.2">
    <property type="protein sequence ID" value="XP_028140204.1"/>
    <property type="gene ID" value="LOC114334364"/>
</dbReference>
<dbReference type="InterPro" id="IPR001898">
    <property type="entry name" value="SLC13A/DASS"/>
</dbReference>
<evidence type="ECO:0000313" key="7">
    <source>
        <dbReference type="EnsemblMetazoa" id="XP_028140204.1"/>
    </source>
</evidence>
<gene>
    <name evidence="9" type="primary">LOC114334364</name>
</gene>
<sequence length="546" mass="61269">MGKFMEFVKVYWKSLFTIFWPVFPAFIFIYDYSPPYRCIYVVIIMCGYWITECIAPPITSLLPMILFPLMGILSSDKVAANYMNDTNMMLIGSIVIAIAMEESRLHIRIALYVIKFVGCSIKRLHVGLCVVTAFISMWIANTAATALMLPIVEGSLVAMQEQGLLQMWQKPKDATIGGKDEHEEEDLDPTDITMCYYISIAYMATIGGTGCIIGSGSHLAYKGVYETRFPNSPGVEFAKWMMFNIPIMIINGILTITWMQFWFFGLFRSRSRKARAVNLSAEAERVAREIIDQQIHDLKELNFAEIVVGISFVSCVLLWFFRRPGFMTGWPKLITDVKVGDAVVAIIIVMVVIVIPFYPDFLYFFTRDEDKRPIAPTRSIVSWKTIEHKMHWGLLFILGGGFAMADAAKASGMTELIANSLKSFLQNDKIYILIVCIGMASIITQFLSSNVACVTILTPIIMDMSVVAKLHPMYLGLSVALACCLCFLLPVSTPPNALIAGPCRVKGVEMAKAGIGVYFICLTTLLCIFPIWAPVIWDLEFPDWVH</sequence>
<dbReference type="Pfam" id="PF00939">
    <property type="entry name" value="Na_sulph_symp"/>
    <property type="match status" value="1"/>
</dbReference>
<dbReference type="RefSeq" id="XP_028140204.1">
    <property type="nucleotide sequence ID" value="XM_028284403.1"/>
</dbReference>
<feature type="transmembrane region" description="Helical" evidence="6">
    <location>
        <begin position="430"/>
        <end position="461"/>
    </location>
</feature>
<accession>A0A6P7FUS0</accession>
<dbReference type="PANTHER" id="PTHR10283">
    <property type="entry name" value="SOLUTE CARRIER FAMILY 13 MEMBER"/>
    <property type="match status" value="1"/>
</dbReference>
<dbReference type="OrthoDB" id="6493944at2759"/>
<dbReference type="FunCoup" id="A0A6P7FUS0">
    <property type="interactions" value="195"/>
</dbReference>
<evidence type="ECO:0000313" key="9">
    <source>
        <dbReference type="RefSeq" id="XP_028140204.1"/>
    </source>
</evidence>
<name>A0A6P7FUS0_DIAVI</name>
<feature type="transmembrane region" description="Helical" evidence="6">
    <location>
        <begin position="342"/>
        <end position="359"/>
    </location>
</feature>
<protein>
    <submittedName>
        <fullName evidence="9">Protein I'm not dead yet-like</fullName>
    </submittedName>
</protein>
<dbReference type="PANTHER" id="PTHR10283:SF82">
    <property type="entry name" value="SOLUTE CARRIER FAMILY 13 MEMBER 2"/>
    <property type="match status" value="1"/>
</dbReference>
<feature type="transmembrane region" description="Helical" evidence="6">
    <location>
        <begin position="39"/>
        <end position="66"/>
    </location>
</feature>
<reference evidence="9" key="1">
    <citation type="submission" date="2025-04" db="UniProtKB">
        <authorList>
            <consortium name="RefSeq"/>
        </authorList>
    </citation>
    <scope>IDENTIFICATION</scope>
    <source>
        <tissue evidence="9">Whole insect</tissue>
    </source>
</reference>
<dbReference type="GO" id="GO:0015137">
    <property type="term" value="F:citrate transmembrane transporter activity"/>
    <property type="evidence" value="ECO:0007669"/>
    <property type="project" value="TreeGrafter"/>
</dbReference>
<keyword evidence="5 6" id="KW-0472">Membrane</keyword>
<proteinExistence type="inferred from homology"/>
<dbReference type="AlphaFoldDB" id="A0A6P7FUS0"/>
<feature type="transmembrane region" description="Helical" evidence="6">
    <location>
        <begin position="124"/>
        <end position="149"/>
    </location>
</feature>